<gene>
    <name evidence="2" type="ORF">ACFO3O_05875</name>
</gene>
<protein>
    <submittedName>
        <fullName evidence="2">Phosphoribosyltransferase family protein</fullName>
    </submittedName>
</protein>
<name>A0ABV9HVX1_9FLAO</name>
<keyword evidence="3" id="KW-1185">Reference proteome</keyword>
<feature type="domain" description="Phosphoribosyltransferase" evidence="1">
    <location>
        <begin position="124"/>
        <end position="218"/>
    </location>
</feature>
<comment type="caution">
    <text evidence="2">The sequence shown here is derived from an EMBL/GenBank/DDBJ whole genome shotgun (WGS) entry which is preliminary data.</text>
</comment>
<keyword evidence="2" id="KW-0808">Transferase</keyword>
<accession>A0ABV9HVX1</accession>
<dbReference type="InterPro" id="IPR000836">
    <property type="entry name" value="PRTase_dom"/>
</dbReference>
<dbReference type="RefSeq" id="WP_379977626.1">
    <property type="nucleotide sequence ID" value="NZ_JBHSFV010000002.1"/>
</dbReference>
<dbReference type="CDD" id="cd06223">
    <property type="entry name" value="PRTases_typeI"/>
    <property type="match status" value="1"/>
</dbReference>
<dbReference type="SUPFAM" id="SSF53271">
    <property type="entry name" value="PRTase-like"/>
    <property type="match status" value="1"/>
</dbReference>
<dbReference type="PANTHER" id="PTHR10210:SF41">
    <property type="entry name" value="RIBOSE-PHOSPHATE PYROPHOSPHOKINASE 1, CHLOROPLASTIC"/>
    <property type="match status" value="1"/>
</dbReference>
<dbReference type="InterPro" id="IPR005946">
    <property type="entry name" value="Rib-P_diPkinase"/>
</dbReference>
<dbReference type="EMBL" id="JBHSFV010000002">
    <property type="protein sequence ID" value="MFC4633424.1"/>
    <property type="molecule type" value="Genomic_DNA"/>
</dbReference>
<keyword evidence="2" id="KW-0328">Glycosyltransferase</keyword>
<dbReference type="Gene3D" id="3.40.50.2020">
    <property type="match status" value="2"/>
</dbReference>
<dbReference type="InterPro" id="IPR029057">
    <property type="entry name" value="PRTase-like"/>
</dbReference>
<evidence type="ECO:0000313" key="2">
    <source>
        <dbReference type="EMBL" id="MFC4633424.1"/>
    </source>
</evidence>
<dbReference type="PANTHER" id="PTHR10210">
    <property type="entry name" value="RIBOSE-PHOSPHATE DIPHOSPHOKINASE FAMILY MEMBER"/>
    <property type="match status" value="1"/>
</dbReference>
<proteinExistence type="predicted"/>
<sequence length="253" mass="28516">MDYHVKKFRDGQVTATILKEGNLAVSLRGNSYEDLFTAATIKEAWDAHHCLDKTATATLTLYCLIGQRSDRRFHEKKSFDLKVIARFINAMKFDRVSVLHPHSAVSLALIENSVAIDHFEYVQQAYQAIGTDPVLVSPDAGAYKTTHQIAERLHADLIPSNKVRINGKPVISIQGDVKVKECLIVDDIADGGRTFKHLAEALKNQGASKVFLYVTHAQFNYGFEELKEHIDHVYCTNSYRDIDDAYVTQYDVI</sequence>
<evidence type="ECO:0000259" key="1">
    <source>
        <dbReference type="Pfam" id="PF00156"/>
    </source>
</evidence>
<dbReference type="Proteomes" id="UP001596043">
    <property type="component" value="Unassembled WGS sequence"/>
</dbReference>
<dbReference type="Pfam" id="PF00156">
    <property type="entry name" value="Pribosyltran"/>
    <property type="match status" value="1"/>
</dbReference>
<dbReference type="GO" id="GO:0016757">
    <property type="term" value="F:glycosyltransferase activity"/>
    <property type="evidence" value="ECO:0007669"/>
    <property type="project" value="UniProtKB-KW"/>
</dbReference>
<evidence type="ECO:0000313" key="3">
    <source>
        <dbReference type="Proteomes" id="UP001596043"/>
    </source>
</evidence>
<reference evidence="3" key="1">
    <citation type="journal article" date="2019" name="Int. J. Syst. Evol. Microbiol.">
        <title>The Global Catalogue of Microorganisms (GCM) 10K type strain sequencing project: providing services to taxonomists for standard genome sequencing and annotation.</title>
        <authorList>
            <consortium name="The Broad Institute Genomics Platform"/>
            <consortium name="The Broad Institute Genome Sequencing Center for Infectious Disease"/>
            <person name="Wu L."/>
            <person name="Ma J."/>
        </authorList>
    </citation>
    <scope>NUCLEOTIDE SEQUENCE [LARGE SCALE GENOMIC DNA]</scope>
    <source>
        <strain evidence="3">YJ-61-S</strain>
    </source>
</reference>
<organism evidence="2 3">
    <name type="scientific">Dokdonia ponticola</name>
    <dbReference type="NCBI Taxonomy" id="2041041"/>
    <lineage>
        <taxon>Bacteria</taxon>
        <taxon>Pseudomonadati</taxon>
        <taxon>Bacteroidota</taxon>
        <taxon>Flavobacteriia</taxon>
        <taxon>Flavobacteriales</taxon>
        <taxon>Flavobacteriaceae</taxon>
        <taxon>Dokdonia</taxon>
    </lineage>
</organism>